<dbReference type="PRINTS" id="PR00081">
    <property type="entry name" value="GDHRDH"/>
</dbReference>
<keyword evidence="3" id="KW-0560">Oxidoreductase</keyword>
<dbReference type="AlphaFoldDB" id="A0A5N6KUI1"/>
<dbReference type="CDD" id="cd05233">
    <property type="entry name" value="SDR_c"/>
    <property type="match status" value="1"/>
</dbReference>
<evidence type="ECO:0000256" key="3">
    <source>
        <dbReference type="ARBA" id="ARBA00023002"/>
    </source>
</evidence>
<gene>
    <name evidence="4" type="ORF">FH972_023000</name>
</gene>
<evidence type="ECO:0000256" key="1">
    <source>
        <dbReference type="ARBA" id="ARBA00006484"/>
    </source>
</evidence>
<proteinExistence type="inferred from homology"/>
<evidence type="ECO:0000313" key="4">
    <source>
        <dbReference type="EMBL" id="KAB8345948.1"/>
    </source>
</evidence>
<keyword evidence="2" id="KW-0521">NADP</keyword>
<dbReference type="PANTHER" id="PTHR43477:SF1">
    <property type="entry name" value="DIHYDROANTICAPSIN 7-DEHYDROGENASE"/>
    <property type="match status" value="1"/>
</dbReference>
<organism evidence="4 5">
    <name type="scientific">Carpinus fangiana</name>
    <dbReference type="NCBI Taxonomy" id="176857"/>
    <lineage>
        <taxon>Eukaryota</taxon>
        <taxon>Viridiplantae</taxon>
        <taxon>Streptophyta</taxon>
        <taxon>Embryophyta</taxon>
        <taxon>Tracheophyta</taxon>
        <taxon>Spermatophyta</taxon>
        <taxon>Magnoliopsida</taxon>
        <taxon>eudicotyledons</taxon>
        <taxon>Gunneridae</taxon>
        <taxon>Pentapetalae</taxon>
        <taxon>rosids</taxon>
        <taxon>fabids</taxon>
        <taxon>Fagales</taxon>
        <taxon>Betulaceae</taxon>
        <taxon>Carpinus</taxon>
    </lineage>
</organism>
<dbReference type="OrthoDB" id="294295at2759"/>
<evidence type="ECO:0000256" key="2">
    <source>
        <dbReference type="ARBA" id="ARBA00022857"/>
    </source>
</evidence>
<dbReference type="InterPro" id="IPR051122">
    <property type="entry name" value="SDR_DHRS6-like"/>
</dbReference>
<dbReference type="InterPro" id="IPR057571">
    <property type="entry name" value="SDR_PhqE-like"/>
</dbReference>
<dbReference type="SUPFAM" id="SSF51735">
    <property type="entry name" value="NAD(P)-binding Rossmann-fold domains"/>
    <property type="match status" value="1"/>
</dbReference>
<dbReference type="EMBL" id="VIBQ01000013">
    <property type="protein sequence ID" value="KAB8345948.1"/>
    <property type="molecule type" value="Genomic_DNA"/>
</dbReference>
<name>A0A5N6KUI1_9ROSI</name>
<comment type="caution">
    <text evidence="4">The sequence shown here is derived from an EMBL/GenBank/DDBJ whole genome shotgun (WGS) entry which is preliminary data.</text>
</comment>
<dbReference type="Pfam" id="PF23441">
    <property type="entry name" value="SDR"/>
    <property type="match status" value="1"/>
</dbReference>
<dbReference type="Gene3D" id="3.40.50.720">
    <property type="entry name" value="NAD(P)-binding Rossmann-like Domain"/>
    <property type="match status" value="1"/>
</dbReference>
<sequence>MPAISGSNVLVIGGSSGIGAAVAKLVAAEPDVQVSIASSNAARVDEAVGKIKSAIPSAKVTGYTCNVGGDDAEANLEDLLTKIVTATGRPLDHVVYTAVKLDFKFLQDVTIYWLRGDAQFLVLVPILIAKLAPRYIKQAYTSSLTFTSGRIAEKPMKGAAVPAAWGAALFGLVRTLALDLAPIRVNLVSPGTTDTEIQGSEEARRGRMAAAAETALLGKVGTPEEVGEAYLYLMKDSNNTGTCVSTSGGALIQ</sequence>
<protein>
    <submittedName>
        <fullName evidence="4">Uncharacterized protein</fullName>
    </submittedName>
</protein>
<keyword evidence="5" id="KW-1185">Reference proteome</keyword>
<dbReference type="PANTHER" id="PTHR43477">
    <property type="entry name" value="DIHYDROANTICAPSIN 7-DEHYDROGENASE"/>
    <property type="match status" value="1"/>
</dbReference>
<reference evidence="4 5" key="1">
    <citation type="submission" date="2019-06" db="EMBL/GenBank/DDBJ databases">
        <title>A chromosomal-level reference genome of Carpinus fangiana (Coryloideae, Betulaceae).</title>
        <authorList>
            <person name="Yang X."/>
            <person name="Wang Z."/>
            <person name="Zhang L."/>
            <person name="Hao G."/>
            <person name="Liu J."/>
            <person name="Yang Y."/>
        </authorList>
    </citation>
    <scope>NUCLEOTIDE SEQUENCE [LARGE SCALE GENOMIC DNA]</scope>
    <source>
        <strain evidence="4">Cfa_2016G</strain>
        <tissue evidence="4">Leaf</tissue>
    </source>
</reference>
<dbReference type="InterPro" id="IPR036291">
    <property type="entry name" value="NAD(P)-bd_dom_sf"/>
</dbReference>
<dbReference type="Proteomes" id="UP000327013">
    <property type="component" value="Unassembled WGS sequence"/>
</dbReference>
<dbReference type="InterPro" id="IPR002347">
    <property type="entry name" value="SDR_fam"/>
</dbReference>
<dbReference type="GO" id="GO:0016491">
    <property type="term" value="F:oxidoreductase activity"/>
    <property type="evidence" value="ECO:0007669"/>
    <property type="project" value="UniProtKB-KW"/>
</dbReference>
<accession>A0A5N6KUI1</accession>
<comment type="similarity">
    <text evidence="1">Belongs to the short-chain dehydrogenases/reductases (SDR) family.</text>
</comment>
<evidence type="ECO:0000313" key="5">
    <source>
        <dbReference type="Proteomes" id="UP000327013"/>
    </source>
</evidence>